<feature type="transmembrane region" description="Helical" evidence="8">
    <location>
        <begin position="173"/>
        <end position="197"/>
    </location>
</feature>
<dbReference type="PANTHER" id="PTHR30472">
    <property type="entry name" value="FERRIC ENTEROBACTIN TRANSPORT SYSTEM PERMEASE PROTEIN"/>
    <property type="match status" value="1"/>
</dbReference>
<accession>A0A7C1NDJ7</accession>
<keyword evidence="6 8" id="KW-1133">Transmembrane helix</keyword>
<evidence type="ECO:0000256" key="8">
    <source>
        <dbReference type="SAM" id="Phobius"/>
    </source>
</evidence>
<evidence type="ECO:0000256" key="7">
    <source>
        <dbReference type="ARBA" id="ARBA00023136"/>
    </source>
</evidence>
<evidence type="ECO:0000256" key="3">
    <source>
        <dbReference type="ARBA" id="ARBA00022448"/>
    </source>
</evidence>
<feature type="transmembrane region" description="Helical" evidence="8">
    <location>
        <begin position="293"/>
        <end position="311"/>
    </location>
</feature>
<comment type="similarity">
    <text evidence="2">Belongs to the binding-protein-dependent transport system permease family. FecCD subfamily.</text>
</comment>
<keyword evidence="5 8" id="KW-0812">Transmembrane</keyword>
<feature type="transmembrane region" description="Helical" evidence="8">
    <location>
        <begin position="100"/>
        <end position="120"/>
    </location>
</feature>
<dbReference type="GO" id="GO:0022857">
    <property type="term" value="F:transmembrane transporter activity"/>
    <property type="evidence" value="ECO:0007669"/>
    <property type="project" value="InterPro"/>
</dbReference>
<name>A0A7C1NDJ7_UNCW3</name>
<gene>
    <name evidence="9" type="ORF">ENP94_02380</name>
</gene>
<dbReference type="EMBL" id="DSLG01000002">
    <property type="protein sequence ID" value="HEA86838.1"/>
    <property type="molecule type" value="Genomic_DNA"/>
</dbReference>
<dbReference type="Gene3D" id="1.10.3470.10">
    <property type="entry name" value="ABC transporter involved in vitamin B12 uptake, BtuC"/>
    <property type="match status" value="1"/>
</dbReference>
<organism evidence="9">
    <name type="scientific">candidate division WOR-3 bacterium</name>
    <dbReference type="NCBI Taxonomy" id="2052148"/>
    <lineage>
        <taxon>Bacteria</taxon>
        <taxon>Bacteria division WOR-3</taxon>
    </lineage>
</organism>
<evidence type="ECO:0000256" key="5">
    <source>
        <dbReference type="ARBA" id="ARBA00022692"/>
    </source>
</evidence>
<dbReference type="CDD" id="cd06550">
    <property type="entry name" value="TM_ABC_iron-siderophores_like"/>
    <property type="match status" value="1"/>
</dbReference>
<dbReference type="Pfam" id="PF01032">
    <property type="entry name" value="FecCD"/>
    <property type="match status" value="1"/>
</dbReference>
<evidence type="ECO:0000256" key="6">
    <source>
        <dbReference type="ARBA" id="ARBA00022989"/>
    </source>
</evidence>
<feature type="transmembrane region" description="Helical" evidence="8">
    <location>
        <begin position="47"/>
        <end position="67"/>
    </location>
</feature>
<keyword evidence="4" id="KW-1003">Cell membrane</keyword>
<proteinExistence type="inferred from homology"/>
<protein>
    <submittedName>
        <fullName evidence="9">Iron ABC transporter permease</fullName>
    </submittedName>
</protein>
<feature type="transmembrane region" description="Helical" evidence="8">
    <location>
        <begin position="6"/>
        <end position="26"/>
    </location>
</feature>
<evidence type="ECO:0000256" key="4">
    <source>
        <dbReference type="ARBA" id="ARBA00022475"/>
    </source>
</evidence>
<feature type="transmembrane region" description="Helical" evidence="8">
    <location>
        <begin position="132"/>
        <end position="153"/>
    </location>
</feature>
<sequence>MRVKTVIGWLFLWGVLVSGALLSVLTGPGGFHLSEIGSFLYFRLPRMAIGIIAGGVLALVGCSLQGIMRNPLVDPWTLGVASGAAFGVSLAVVTGAQGSLVLPVSAITGAALAIGFVYLLAGSGINLTVTRLVLSGVIVNFFFSSVVMLMLILRRHTLGEAVYLMMGNLGVVYTAKAFWLLVGCGIVVVLGCGWLFFHSRELDIISLNEETAFSLGIDAAKMIRMTFLVGSVVVGLVVAWTGAISFVGLVVPHMVRMLFGPRHSLVLPGSFVLGAGLLLYADVLVRNLAPSGLPLSVVTALVGVPFFIYLLRKSQ</sequence>
<evidence type="ECO:0000256" key="2">
    <source>
        <dbReference type="ARBA" id="ARBA00007935"/>
    </source>
</evidence>
<evidence type="ECO:0000313" key="9">
    <source>
        <dbReference type="EMBL" id="HEA86838.1"/>
    </source>
</evidence>
<dbReference type="SUPFAM" id="SSF81345">
    <property type="entry name" value="ABC transporter involved in vitamin B12 uptake, BtuC"/>
    <property type="match status" value="1"/>
</dbReference>
<feature type="transmembrane region" description="Helical" evidence="8">
    <location>
        <begin position="73"/>
        <end position="93"/>
    </location>
</feature>
<feature type="transmembrane region" description="Helical" evidence="8">
    <location>
        <begin position="227"/>
        <end position="251"/>
    </location>
</feature>
<dbReference type="InterPro" id="IPR000522">
    <property type="entry name" value="ABC_transptr_permease_BtuC"/>
</dbReference>
<dbReference type="PANTHER" id="PTHR30472:SF25">
    <property type="entry name" value="ABC TRANSPORTER PERMEASE PROTEIN MJ0876-RELATED"/>
    <property type="match status" value="1"/>
</dbReference>
<reference evidence="9" key="1">
    <citation type="journal article" date="2020" name="mSystems">
        <title>Genome- and Community-Level Interaction Insights into Carbon Utilization and Element Cycling Functions of Hydrothermarchaeota in Hydrothermal Sediment.</title>
        <authorList>
            <person name="Zhou Z."/>
            <person name="Liu Y."/>
            <person name="Xu W."/>
            <person name="Pan J."/>
            <person name="Luo Z.H."/>
            <person name="Li M."/>
        </authorList>
    </citation>
    <scope>NUCLEOTIDE SEQUENCE [LARGE SCALE GENOMIC DNA]</scope>
    <source>
        <strain evidence="9">SpSt-265</strain>
    </source>
</reference>
<evidence type="ECO:0000256" key="1">
    <source>
        <dbReference type="ARBA" id="ARBA00004651"/>
    </source>
</evidence>
<comment type="subcellular location">
    <subcellularLocation>
        <location evidence="1">Cell membrane</location>
        <topology evidence="1">Multi-pass membrane protein</topology>
    </subcellularLocation>
</comment>
<dbReference type="AlphaFoldDB" id="A0A7C1NDJ7"/>
<keyword evidence="7 8" id="KW-0472">Membrane</keyword>
<feature type="transmembrane region" description="Helical" evidence="8">
    <location>
        <begin position="263"/>
        <end position="281"/>
    </location>
</feature>
<keyword evidence="3" id="KW-0813">Transport</keyword>
<dbReference type="GO" id="GO:0005886">
    <property type="term" value="C:plasma membrane"/>
    <property type="evidence" value="ECO:0007669"/>
    <property type="project" value="UniProtKB-SubCell"/>
</dbReference>
<dbReference type="InterPro" id="IPR037294">
    <property type="entry name" value="ABC_BtuC-like"/>
</dbReference>
<comment type="caution">
    <text evidence="9">The sequence shown here is derived from an EMBL/GenBank/DDBJ whole genome shotgun (WGS) entry which is preliminary data.</text>
</comment>